<reference evidence="2" key="2">
    <citation type="submission" date="2020-09" db="EMBL/GenBank/DDBJ databases">
        <authorList>
            <person name="Sun Q."/>
            <person name="Zhou Y."/>
        </authorList>
    </citation>
    <scope>NUCLEOTIDE SEQUENCE</scope>
    <source>
        <strain evidence="2">CGMCC 1.15758</strain>
    </source>
</reference>
<keyword evidence="1" id="KW-0472">Membrane</keyword>
<dbReference type="Proteomes" id="UP000636949">
    <property type="component" value="Unassembled WGS sequence"/>
</dbReference>
<evidence type="ECO:0000256" key="1">
    <source>
        <dbReference type="SAM" id="Phobius"/>
    </source>
</evidence>
<gene>
    <name evidence="2" type="ORF">GCM10010995_18150</name>
</gene>
<name>A0A8J2Z5B1_9GAMM</name>
<feature type="transmembrane region" description="Helical" evidence="1">
    <location>
        <begin position="21"/>
        <end position="42"/>
    </location>
</feature>
<comment type="caution">
    <text evidence="2">The sequence shown here is derived from an EMBL/GenBank/DDBJ whole genome shotgun (WGS) entry which is preliminary data.</text>
</comment>
<organism evidence="2 3">
    <name type="scientific">Cysteiniphilum litorale</name>
    <dbReference type="NCBI Taxonomy" id="2056700"/>
    <lineage>
        <taxon>Bacteria</taxon>
        <taxon>Pseudomonadati</taxon>
        <taxon>Pseudomonadota</taxon>
        <taxon>Gammaproteobacteria</taxon>
        <taxon>Thiotrichales</taxon>
        <taxon>Fastidiosibacteraceae</taxon>
        <taxon>Cysteiniphilum</taxon>
    </lineage>
</organism>
<reference evidence="2" key="1">
    <citation type="journal article" date="2014" name="Int. J. Syst. Evol. Microbiol.">
        <title>Complete genome sequence of Corynebacterium casei LMG S-19264T (=DSM 44701T), isolated from a smear-ripened cheese.</title>
        <authorList>
            <consortium name="US DOE Joint Genome Institute (JGI-PGF)"/>
            <person name="Walter F."/>
            <person name="Albersmeier A."/>
            <person name="Kalinowski J."/>
            <person name="Ruckert C."/>
        </authorList>
    </citation>
    <scope>NUCLEOTIDE SEQUENCE</scope>
    <source>
        <strain evidence="2">CGMCC 1.15758</strain>
    </source>
</reference>
<sequence length="275" mass="30791">MNYIKYNFNQKAGVRKNQQGYILISLMASLVILGVIAINEYMHLVKKQQLDRAETAATQIISVASSIGDAIYEPTEMFNKNNALKQDITEIWTKWDGESKKNGGWVTLDMFYKDPNLSAVCGISRPPVSQSQSFTSCVDANKPVNWSSNNGNLFCQCTNQKITYAGFLNLKPINIMLQPIGEKSNETPKSVVLRVPYPELGGKAESGLALRMLANIKKNLIDTPRLKFAVCMGEQKNSLVTPTQFACDVDIDSTNAFDSTDFNRQFIYIHIERKV</sequence>
<keyword evidence="1" id="KW-1133">Transmembrane helix</keyword>
<proteinExistence type="predicted"/>
<dbReference type="AlphaFoldDB" id="A0A8J2Z5B1"/>
<dbReference type="RefSeq" id="WP_117003088.1">
    <property type="nucleotide sequence ID" value="NZ_BMJS01000021.1"/>
</dbReference>
<protein>
    <submittedName>
        <fullName evidence="2">Uncharacterized protein</fullName>
    </submittedName>
</protein>
<dbReference type="EMBL" id="BMJS01000021">
    <property type="protein sequence ID" value="GGG01105.1"/>
    <property type="molecule type" value="Genomic_DNA"/>
</dbReference>
<keyword evidence="1" id="KW-0812">Transmembrane</keyword>
<accession>A0A8J2Z5B1</accession>
<evidence type="ECO:0000313" key="3">
    <source>
        <dbReference type="Proteomes" id="UP000636949"/>
    </source>
</evidence>
<evidence type="ECO:0000313" key="2">
    <source>
        <dbReference type="EMBL" id="GGG01105.1"/>
    </source>
</evidence>
<keyword evidence="3" id="KW-1185">Reference proteome</keyword>
<dbReference type="OrthoDB" id="5621546at2"/>